<feature type="transmembrane region" description="Helical" evidence="1">
    <location>
        <begin position="73"/>
        <end position="104"/>
    </location>
</feature>
<comment type="caution">
    <text evidence="2">The sequence shown here is derived from an EMBL/GenBank/DDBJ whole genome shotgun (WGS) entry which is preliminary data.</text>
</comment>
<sequence length="424" mass="48824">MLVFAFTSLIVLFFTLKKAKDPLPILSVLIFATTPIFLHFARINFGQTPSLLFILLGYYLFTKISEAKSLRYAAFSAVAFGLSGYGLGANVIVTPLFVSLLFLFNILTKNKQYRKHLVIFLLTFFVMYLPLIQSFTTNPNFLNRLRDKGKGMAEVSSKKRIIEVIKNYPKYYSFDYLFLKGENNVPGAFIKRHSIASVGILSKTLLPLIVLAFFSFLFFPLARRKEYLPFFSLFLLYPFPDIITTSGDNPPYTVALFATLFCIPFMTSYLFTCLNKLFKTTSIVWKSTVTVVAVFTLLEAVLLLRAYDNYQKFSADYWGWQYGPKSMVKYFLQVNKNYDEIYMTGMFNQPQIFLQFYDPKQQCNNCYIGGVDKYNSSKRQLFALTAEEYNNLTIGNFVIKKVINYPDNSLAFVVGELTPNQIRR</sequence>
<accession>A0A1F7JLD0</accession>
<name>A0A1F7JLD0_9BACT</name>
<dbReference type="Proteomes" id="UP000176376">
    <property type="component" value="Unassembled WGS sequence"/>
</dbReference>
<keyword evidence="1" id="KW-1133">Transmembrane helix</keyword>
<evidence type="ECO:0000313" key="3">
    <source>
        <dbReference type="Proteomes" id="UP000176376"/>
    </source>
</evidence>
<feature type="transmembrane region" description="Helical" evidence="1">
    <location>
        <begin position="227"/>
        <end position="245"/>
    </location>
</feature>
<feature type="transmembrane region" description="Helical" evidence="1">
    <location>
        <begin position="116"/>
        <end position="136"/>
    </location>
</feature>
<dbReference type="AlphaFoldDB" id="A0A1F7JLD0"/>
<keyword evidence="1" id="KW-0472">Membrane</keyword>
<feature type="transmembrane region" description="Helical" evidence="1">
    <location>
        <begin position="283"/>
        <end position="304"/>
    </location>
</feature>
<evidence type="ECO:0000313" key="2">
    <source>
        <dbReference type="EMBL" id="OGK56406.1"/>
    </source>
</evidence>
<feature type="transmembrane region" description="Helical" evidence="1">
    <location>
        <begin position="200"/>
        <end position="221"/>
    </location>
</feature>
<feature type="transmembrane region" description="Helical" evidence="1">
    <location>
        <begin position="43"/>
        <end position="61"/>
    </location>
</feature>
<evidence type="ECO:0000256" key="1">
    <source>
        <dbReference type="SAM" id="Phobius"/>
    </source>
</evidence>
<gene>
    <name evidence="2" type="ORF">A3J15_01245</name>
</gene>
<proteinExistence type="predicted"/>
<keyword evidence="1" id="KW-0812">Transmembrane</keyword>
<evidence type="ECO:0008006" key="4">
    <source>
        <dbReference type="Google" id="ProtNLM"/>
    </source>
</evidence>
<reference evidence="2 3" key="1">
    <citation type="journal article" date="2016" name="Nat. Commun.">
        <title>Thousands of microbial genomes shed light on interconnected biogeochemical processes in an aquifer system.</title>
        <authorList>
            <person name="Anantharaman K."/>
            <person name="Brown C.T."/>
            <person name="Hug L.A."/>
            <person name="Sharon I."/>
            <person name="Castelle C.J."/>
            <person name="Probst A.J."/>
            <person name="Thomas B.C."/>
            <person name="Singh A."/>
            <person name="Wilkins M.J."/>
            <person name="Karaoz U."/>
            <person name="Brodie E.L."/>
            <person name="Williams K.H."/>
            <person name="Hubbard S.S."/>
            <person name="Banfield J.F."/>
        </authorList>
    </citation>
    <scope>NUCLEOTIDE SEQUENCE [LARGE SCALE GENOMIC DNA]</scope>
</reference>
<dbReference type="EMBL" id="MGAY01000038">
    <property type="protein sequence ID" value="OGK56406.1"/>
    <property type="molecule type" value="Genomic_DNA"/>
</dbReference>
<organism evidence="2 3">
    <name type="scientific">Candidatus Roizmanbacteria bacterium RIFCSPLOWO2_02_FULL_38_10</name>
    <dbReference type="NCBI Taxonomy" id="1802074"/>
    <lineage>
        <taxon>Bacteria</taxon>
        <taxon>Candidatus Roizmaniibacteriota</taxon>
    </lineage>
</organism>
<dbReference type="STRING" id="1802074.A3J15_01245"/>
<feature type="transmembrane region" description="Helical" evidence="1">
    <location>
        <begin position="252"/>
        <end position="271"/>
    </location>
</feature>
<protein>
    <recommendedName>
        <fullName evidence="4">Glycosyltransferase RgtA/B/C/D-like domain-containing protein</fullName>
    </recommendedName>
</protein>